<dbReference type="InterPro" id="IPR015915">
    <property type="entry name" value="Kelch-typ_b-propeller"/>
</dbReference>
<gene>
    <name evidence="4" type="ORF">PMEA_00011135</name>
</gene>
<proteinExistence type="predicted"/>
<dbReference type="EMBL" id="CALNXJ010000020">
    <property type="protein sequence ID" value="CAH3123687.1"/>
    <property type="molecule type" value="Genomic_DNA"/>
</dbReference>
<dbReference type="Gene3D" id="2.120.10.80">
    <property type="entry name" value="Kelch-type beta propeller"/>
    <property type="match status" value="1"/>
</dbReference>
<sequence>MFMPKETLDQACDVVLIVEDGELEAHKDILSKASPFFEKLLNSDMKEAKEGVVRLEMFTESVMRNTLKFIYTGGVQILKEDDARNLVVIADFLFLENLKTFAARALLKKTEMNISNCISTLRFAEGYHCGELVSKTKHFIHNNFPAIYNAKREVVLSMAHTEIANLLSSDELCVGAEEDVFNFVLTWIEFDRGNRERYFAEIFRHVRLVYISRDFLCNDVVTHDLVKSNRDCLELVNEAINMIDCKKFENLPFKPRKSLETSAIVISDKNKLMCYFPVENDWVTLGKIRCGEFGTLRNLFPCHGKLYSTKVRPTAQDSWELVTVGYNPYCNTWTSPVSTHENRYVREIFVANGDEIYALLSVPCFLSHEPLCCGRVSGAHPLCPKNKHLSYITKYKPESNSWHDIASFDYLDLRQGFCLVAQGNFIYFVSGFVLDGDQRKYLNEVDRYDFDKNQWRKLANIQVAREWASGAATNGKIVIFGGDVSKYHQVSQNCQCELYDETTDEWHFIKTLKIRPGSFTKLLIIDGKIHAFCKEEKRHNGRRFDHKLIELYDSDNNTQSLITRSILSSRFRCYAQSPSVKVFRGFFNNCKKGNLSDDELAGAPSAPAGNKKKCSVL</sequence>
<dbReference type="PROSITE" id="PS50097">
    <property type="entry name" value="BTB"/>
    <property type="match status" value="1"/>
</dbReference>
<feature type="domain" description="BTB" evidence="3">
    <location>
        <begin position="12"/>
        <end position="79"/>
    </location>
</feature>
<dbReference type="CDD" id="cd18186">
    <property type="entry name" value="BTB_POZ_ZBTB_KLHL-like"/>
    <property type="match status" value="1"/>
</dbReference>
<organism evidence="4 5">
    <name type="scientific">Pocillopora meandrina</name>
    <dbReference type="NCBI Taxonomy" id="46732"/>
    <lineage>
        <taxon>Eukaryota</taxon>
        <taxon>Metazoa</taxon>
        <taxon>Cnidaria</taxon>
        <taxon>Anthozoa</taxon>
        <taxon>Hexacorallia</taxon>
        <taxon>Scleractinia</taxon>
        <taxon>Astrocoeniina</taxon>
        <taxon>Pocilloporidae</taxon>
        <taxon>Pocillopora</taxon>
    </lineage>
</organism>
<evidence type="ECO:0000256" key="2">
    <source>
        <dbReference type="ARBA" id="ARBA00022737"/>
    </source>
</evidence>
<dbReference type="Gene3D" id="1.25.40.420">
    <property type="match status" value="1"/>
</dbReference>
<comment type="caution">
    <text evidence="4">The sequence shown here is derived from an EMBL/GenBank/DDBJ whole genome shotgun (WGS) entry which is preliminary data.</text>
</comment>
<dbReference type="PANTHER" id="PTHR45632">
    <property type="entry name" value="LD33804P"/>
    <property type="match status" value="1"/>
</dbReference>
<evidence type="ECO:0000313" key="5">
    <source>
        <dbReference type="Proteomes" id="UP001159428"/>
    </source>
</evidence>
<protein>
    <recommendedName>
        <fullName evidence="3">BTB domain-containing protein</fullName>
    </recommendedName>
</protein>
<accession>A0AAU9WRM3</accession>
<dbReference type="InterPro" id="IPR017096">
    <property type="entry name" value="BTB-kelch_protein"/>
</dbReference>
<dbReference type="InterPro" id="IPR000210">
    <property type="entry name" value="BTB/POZ_dom"/>
</dbReference>
<evidence type="ECO:0000259" key="3">
    <source>
        <dbReference type="PROSITE" id="PS50097"/>
    </source>
</evidence>
<name>A0AAU9WRM3_9CNID</name>
<keyword evidence="5" id="KW-1185">Reference proteome</keyword>
<dbReference type="Pfam" id="PF07707">
    <property type="entry name" value="BACK"/>
    <property type="match status" value="1"/>
</dbReference>
<keyword evidence="2" id="KW-0677">Repeat</keyword>
<dbReference type="Gene3D" id="3.30.710.10">
    <property type="entry name" value="Potassium Channel Kv1.1, Chain A"/>
    <property type="match status" value="1"/>
</dbReference>
<dbReference type="SMART" id="SM00875">
    <property type="entry name" value="BACK"/>
    <property type="match status" value="1"/>
</dbReference>
<dbReference type="Pfam" id="PF00651">
    <property type="entry name" value="BTB"/>
    <property type="match status" value="1"/>
</dbReference>
<dbReference type="InterPro" id="IPR011333">
    <property type="entry name" value="SKP1/BTB/POZ_sf"/>
</dbReference>
<dbReference type="PIRSF" id="PIRSF037037">
    <property type="entry name" value="Kelch-like_protein_gigaxonin"/>
    <property type="match status" value="1"/>
</dbReference>
<dbReference type="InterPro" id="IPR011705">
    <property type="entry name" value="BACK"/>
</dbReference>
<evidence type="ECO:0000313" key="4">
    <source>
        <dbReference type="EMBL" id="CAH3123687.1"/>
    </source>
</evidence>
<dbReference type="FunFam" id="1.25.40.420:FF:000001">
    <property type="entry name" value="Kelch-like family member 12"/>
    <property type="match status" value="1"/>
</dbReference>
<dbReference type="SUPFAM" id="SSF54695">
    <property type="entry name" value="POZ domain"/>
    <property type="match status" value="1"/>
</dbReference>
<dbReference type="SUPFAM" id="SSF117281">
    <property type="entry name" value="Kelch motif"/>
    <property type="match status" value="1"/>
</dbReference>
<dbReference type="AlphaFoldDB" id="A0AAU9WRM3"/>
<dbReference type="PANTHER" id="PTHR45632:SF17">
    <property type="entry name" value="KELCH-LIKE PROTEIN 31"/>
    <property type="match status" value="1"/>
</dbReference>
<dbReference type="Proteomes" id="UP001159428">
    <property type="component" value="Unassembled WGS sequence"/>
</dbReference>
<evidence type="ECO:0000256" key="1">
    <source>
        <dbReference type="ARBA" id="ARBA00022441"/>
    </source>
</evidence>
<dbReference type="SMART" id="SM00225">
    <property type="entry name" value="BTB"/>
    <property type="match status" value="1"/>
</dbReference>
<reference evidence="4 5" key="1">
    <citation type="submission" date="2022-05" db="EMBL/GenBank/DDBJ databases">
        <authorList>
            <consortium name="Genoscope - CEA"/>
            <person name="William W."/>
        </authorList>
    </citation>
    <scope>NUCLEOTIDE SEQUENCE [LARGE SCALE GENOMIC DNA]</scope>
</reference>
<keyword evidence="1" id="KW-0880">Kelch repeat</keyword>